<feature type="domain" description="PEP-utilising enzyme mobile" evidence="16">
    <location>
        <begin position="375"/>
        <end position="445"/>
    </location>
</feature>
<keyword evidence="10 15" id="KW-0418">Kinase</keyword>
<dbReference type="InterPro" id="IPR000121">
    <property type="entry name" value="PEP_util_C"/>
</dbReference>
<dbReference type="GO" id="GO:0008986">
    <property type="term" value="F:pyruvate, water dikinase activity"/>
    <property type="evidence" value="ECO:0007669"/>
    <property type="project" value="UniProtKB-EC"/>
</dbReference>
<evidence type="ECO:0000313" key="19">
    <source>
        <dbReference type="EMBL" id="AWH97524.1"/>
    </source>
</evidence>
<dbReference type="GO" id="GO:0005524">
    <property type="term" value="F:ATP binding"/>
    <property type="evidence" value="ECO:0007669"/>
    <property type="project" value="UniProtKB-KW"/>
</dbReference>
<feature type="domain" description="PEP-utilising enzyme C-terminal" evidence="18">
    <location>
        <begin position="470"/>
        <end position="762"/>
    </location>
</feature>
<evidence type="ECO:0000256" key="2">
    <source>
        <dbReference type="ARBA" id="ARBA00002988"/>
    </source>
</evidence>
<dbReference type="Gene3D" id="3.20.20.60">
    <property type="entry name" value="Phosphoenolpyruvate-binding domains"/>
    <property type="match status" value="1"/>
</dbReference>
<dbReference type="SUPFAM" id="SSF52009">
    <property type="entry name" value="Phosphohistidine domain"/>
    <property type="match status" value="1"/>
</dbReference>
<comment type="catalytic activity">
    <reaction evidence="14 15">
        <text>pyruvate + ATP + H2O = phosphoenolpyruvate + AMP + phosphate + 2 H(+)</text>
        <dbReference type="Rhea" id="RHEA:11364"/>
        <dbReference type="ChEBI" id="CHEBI:15361"/>
        <dbReference type="ChEBI" id="CHEBI:15377"/>
        <dbReference type="ChEBI" id="CHEBI:15378"/>
        <dbReference type="ChEBI" id="CHEBI:30616"/>
        <dbReference type="ChEBI" id="CHEBI:43474"/>
        <dbReference type="ChEBI" id="CHEBI:58702"/>
        <dbReference type="ChEBI" id="CHEBI:456215"/>
        <dbReference type="EC" id="2.7.9.2"/>
    </reaction>
</comment>
<dbReference type="EC" id="2.7.9.2" evidence="5 15"/>
<dbReference type="SUPFAM" id="SSF51621">
    <property type="entry name" value="Phosphoenolpyruvate/pyruvate domain"/>
    <property type="match status" value="1"/>
</dbReference>
<evidence type="ECO:0000256" key="15">
    <source>
        <dbReference type="PIRNR" id="PIRNR000854"/>
    </source>
</evidence>
<evidence type="ECO:0000259" key="18">
    <source>
        <dbReference type="Pfam" id="PF02896"/>
    </source>
</evidence>
<dbReference type="InterPro" id="IPR013815">
    <property type="entry name" value="ATP_grasp_subdomain_1"/>
</dbReference>
<keyword evidence="11 15" id="KW-0067">ATP-binding</keyword>
<dbReference type="KEGG" id="dpc:A6048_15230"/>
<evidence type="ECO:0000256" key="9">
    <source>
        <dbReference type="ARBA" id="ARBA00022741"/>
    </source>
</evidence>
<dbReference type="Gene3D" id="3.50.30.10">
    <property type="entry name" value="Phosphohistidine domain"/>
    <property type="match status" value="1"/>
</dbReference>
<evidence type="ECO:0000256" key="8">
    <source>
        <dbReference type="ARBA" id="ARBA00022723"/>
    </source>
</evidence>
<sequence length="780" mass="83098">MNAGQVTNFDDLRLDDSPEYGGKSANLGEMTGAGLAVPPGFAIGQSAYLEAMDAGGVRARLHAERVPEEGLTEAELMVRSEDLTRSVAQVELPAPLRESILEHYRALGTDVPVAVRSSAPAEDAGDTSFAGIHESYTDVVGGDALLDAVRKCWCSLWSPRAMTYRAVSGYDEEPSIAVVVQRMVRSDTSGVAFTADPRTSQTDRVVIEAAYGLGEVVVGGKVEPDTYVVAKSDLEIVTAHVGRKVSRIVAGRTDEGLVPVPEEMQTARVLDDEQVRAVARLAMASEEHYGTPQDTEFAIEDGELFIVQTRPITTLAAQATNGDPAGGTGDDGDVFNTDASDTDVDPIVEGLGAGPGVATGRARVLHELADGADLAPGEILVATMTDPDWLPILKRAAAIVTDEGGVTCHAAIVGRELGRPVIVGTRSATTDIRDGQTITIDGTAGVVYPGTVRRATAEQAPADAGRAPEVRTREVTATAVYVNLATPDAAARVAAMDVDGVGLLRAEFLITSALDGVHPRTLIAEGRAEEYVGRMASGIATIAAAFDPRPVVYRATDLRSNEFRGLLGGEVEAEERNPMIGYRGCFRYTQEPDLFRLELDALARVRQKHGNLHLMIPFVRTRWELRACLDIIDAHPIGRDPGLKRWIMAEVPSVVHWIPEYAAMGIDGVSIGSNDLTQLTLGVDRDSEVCAALFDSMDPAVLAFIDQIIDRCHESGLTVSLCGQAASTDPAMAEHLVRKGVTSVSVTPDYAEITRRTVARAEKAILLDAARSAGRRPPAK</sequence>
<dbReference type="InterPro" id="IPR015813">
    <property type="entry name" value="Pyrv/PenolPyrv_kinase-like_dom"/>
</dbReference>
<dbReference type="InterPro" id="IPR036637">
    <property type="entry name" value="Phosphohistidine_dom_sf"/>
</dbReference>
<dbReference type="InterPro" id="IPR006319">
    <property type="entry name" value="PEP_synth"/>
</dbReference>
<dbReference type="InterPro" id="IPR002192">
    <property type="entry name" value="PPDK_AMP/ATP-bd"/>
</dbReference>
<keyword evidence="20" id="KW-1185">Reference proteome</keyword>
<feature type="domain" description="Pyruvate phosphate dikinase AMP/ATP-binding" evidence="17">
    <location>
        <begin position="20"/>
        <end position="319"/>
    </location>
</feature>
<dbReference type="PRINTS" id="PR01736">
    <property type="entry name" value="PHPHTRNFRASE"/>
</dbReference>
<evidence type="ECO:0000259" key="16">
    <source>
        <dbReference type="Pfam" id="PF00391"/>
    </source>
</evidence>
<dbReference type="SUPFAM" id="SSF56059">
    <property type="entry name" value="Glutathione synthetase ATP-binding domain-like"/>
    <property type="match status" value="1"/>
</dbReference>
<evidence type="ECO:0000256" key="12">
    <source>
        <dbReference type="ARBA" id="ARBA00022842"/>
    </source>
</evidence>
<evidence type="ECO:0000256" key="1">
    <source>
        <dbReference type="ARBA" id="ARBA00001946"/>
    </source>
</evidence>
<dbReference type="PROSITE" id="PS00742">
    <property type="entry name" value="PEP_ENZYMES_2"/>
    <property type="match status" value="1"/>
</dbReference>
<comment type="similarity">
    <text evidence="4 15">Belongs to the PEP-utilizing enzyme family.</text>
</comment>
<dbReference type="EMBL" id="CP015453">
    <property type="protein sequence ID" value="AWH97524.1"/>
    <property type="molecule type" value="Genomic_DNA"/>
</dbReference>
<comment type="function">
    <text evidence="2 15">Catalyzes the phosphorylation of pyruvate to phosphoenolpyruvate.</text>
</comment>
<keyword evidence="8 15" id="KW-0479">Metal-binding</keyword>
<name>A0AAD0JUA6_9ACTN</name>
<protein>
    <recommendedName>
        <fullName evidence="6 15">Phosphoenolpyruvate synthase</fullName>
        <shortName evidence="15">PEP synthase</shortName>
        <ecNumber evidence="5 15">2.7.9.2</ecNumber>
    </recommendedName>
    <alternativeName>
        <fullName evidence="13 15">Pyruvate, water dikinase</fullName>
    </alternativeName>
</protein>
<reference evidence="19 20" key="1">
    <citation type="submission" date="2016-04" db="EMBL/GenBank/DDBJ databases">
        <title>Complete genome sequence of the haloalkaliphilic hydrocarbon-degrading bacterium Dietzia psychralcaliphila ILA-1T, isolated from a drain of a fish product-processing plant.</title>
        <authorList>
            <person name="Zhao J."/>
            <person name="Hu B."/>
            <person name="Geng S."/>
            <person name="Nie Y."/>
            <person name="Tang Y."/>
        </authorList>
    </citation>
    <scope>NUCLEOTIDE SEQUENCE [LARGE SCALE GENOMIC DNA]</scope>
    <source>
        <strain evidence="19 20">ILA-1</strain>
    </source>
</reference>
<keyword evidence="9 15" id="KW-0547">Nucleotide-binding</keyword>
<accession>A0AAD0JUA6</accession>
<evidence type="ECO:0000256" key="14">
    <source>
        <dbReference type="ARBA" id="ARBA00047700"/>
    </source>
</evidence>
<evidence type="ECO:0000256" key="4">
    <source>
        <dbReference type="ARBA" id="ARBA00007837"/>
    </source>
</evidence>
<dbReference type="PANTHER" id="PTHR43030:SF1">
    <property type="entry name" value="PHOSPHOENOLPYRUVATE SYNTHASE"/>
    <property type="match status" value="1"/>
</dbReference>
<dbReference type="NCBIfam" id="NF005057">
    <property type="entry name" value="PRK06464.1"/>
    <property type="match status" value="1"/>
</dbReference>
<dbReference type="PIRSF" id="PIRSF000854">
    <property type="entry name" value="PEP_synthase"/>
    <property type="match status" value="1"/>
</dbReference>
<evidence type="ECO:0000259" key="17">
    <source>
        <dbReference type="Pfam" id="PF01326"/>
    </source>
</evidence>
<dbReference type="Gene3D" id="3.30.470.20">
    <property type="entry name" value="ATP-grasp fold, B domain"/>
    <property type="match status" value="1"/>
</dbReference>
<evidence type="ECO:0000256" key="5">
    <source>
        <dbReference type="ARBA" id="ARBA00011996"/>
    </source>
</evidence>
<dbReference type="Pfam" id="PF01326">
    <property type="entry name" value="PPDK_N"/>
    <property type="match status" value="1"/>
</dbReference>
<keyword evidence="12 15" id="KW-0460">Magnesium</keyword>
<dbReference type="Pfam" id="PF02896">
    <property type="entry name" value="PEP-utilizers_C"/>
    <property type="match status" value="1"/>
</dbReference>
<dbReference type="AlphaFoldDB" id="A0AAD0JUA6"/>
<dbReference type="InterPro" id="IPR023151">
    <property type="entry name" value="PEP_util_CS"/>
</dbReference>
<dbReference type="GO" id="GO:0046872">
    <property type="term" value="F:metal ion binding"/>
    <property type="evidence" value="ECO:0007669"/>
    <property type="project" value="UniProtKB-KW"/>
</dbReference>
<dbReference type="Gene3D" id="3.30.1490.20">
    <property type="entry name" value="ATP-grasp fold, A domain"/>
    <property type="match status" value="1"/>
</dbReference>
<gene>
    <name evidence="19" type="ORF">A6048_15230</name>
</gene>
<dbReference type="NCBIfam" id="TIGR01418">
    <property type="entry name" value="PEP_synth"/>
    <property type="match status" value="1"/>
</dbReference>
<keyword evidence="7 15" id="KW-0808">Transferase</keyword>
<dbReference type="InterPro" id="IPR040442">
    <property type="entry name" value="Pyrv_kinase-like_dom_sf"/>
</dbReference>
<evidence type="ECO:0000256" key="10">
    <source>
        <dbReference type="ARBA" id="ARBA00022777"/>
    </source>
</evidence>
<evidence type="ECO:0000256" key="3">
    <source>
        <dbReference type="ARBA" id="ARBA00004742"/>
    </source>
</evidence>
<evidence type="ECO:0000313" key="20">
    <source>
        <dbReference type="Proteomes" id="UP000244903"/>
    </source>
</evidence>
<dbReference type="Proteomes" id="UP000244903">
    <property type="component" value="Chromosome"/>
</dbReference>
<comment type="cofactor">
    <cofactor evidence="1 15">
        <name>Mg(2+)</name>
        <dbReference type="ChEBI" id="CHEBI:18420"/>
    </cofactor>
</comment>
<evidence type="ECO:0000256" key="6">
    <source>
        <dbReference type="ARBA" id="ARBA00021623"/>
    </source>
</evidence>
<dbReference type="Pfam" id="PF00391">
    <property type="entry name" value="PEP-utilizers"/>
    <property type="match status" value="1"/>
</dbReference>
<comment type="pathway">
    <text evidence="3 15">Carbohydrate biosynthesis; gluconeogenesis.</text>
</comment>
<evidence type="ECO:0000256" key="11">
    <source>
        <dbReference type="ARBA" id="ARBA00022840"/>
    </source>
</evidence>
<organism evidence="19 20">
    <name type="scientific">Dietzia psychralcaliphila</name>
    <dbReference type="NCBI Taxonomy" id="139021"/>
    <lineage>
        <taxon>Bacteria</taxon>
        <taxon>Bacillati</taxon>
        <taxon>Actinomycetota</taxon>
        <taxon>Actinomycetes</taxon>
        <taxon>Mycobacteriales</taxon>
        <taxon>Dietziaceae</taxon>
        <taxon>Dietzia</taxon>
    </lineage>
</organism>
<evidence type="ECO:0000256" key="7">
    <source>
        <dbReference type="ARBA" id="ARBA00022679"/>
    </source>
</evidence>
<evidence type="ECO:0000256" key="13">
    <source>
        <dbReference type="ARBA" id="ARBA00033470"/>
    </source>
</evidence>
<dbReference type="InterPro" id="IPR008279">
    <property type="entry name" value="PEP-util_enz_mobile_dom"/>
</dbReference>
<dbReference type="RefSeq" id="WP_107747211.1">
    <property type="nucleotide sequence ID" value="NZ_CP015453.1"/>
</dbReference>
<dbReference type="PANTHER" id="PTHR43030">
    <property type="entry name" value="PHOSPHOENOLPYRUVATE SYNTHASE"/>
    <property type="match status" value="1"/>
</dbReference>
<proteinExistence type="inferred from homology"/>